<feature type="transmembrane region" description="Helical" evidence="7">
    <location>
        <begin position="218"/>
        <end position="236"/>
    </location>
</feature>
<feature type="transmembrane region" description="Helical" evidence="7">
    <location>
        <begin position="326"/>
        <end position="344"/>
    </location>
</feature>
<dbReference type="InterPro" id="IPR020846">
    <property type="entry name" value="MFS_dom"/>
</dbReference>
<evidence type="ECO:0000256" key="2">
    <source>
        <dbReference type="ARBA" id="ARBA00022448"/>
    </source>
</evidence>
<dbReference type="EMBL" id="KV426086">
    <property type="protein sequence ID" value="KZV88947.1"/>
    <property type="molecule type" value="Genomic_DNA"/>
</dbReference>
<evidence type="ECO:0000259" key="8">
    <source>
        <dbReference type="PROSITE" id="PS50850"/>
    </source>
</evidence>
<dbReference type="GO" id="GO:0016020">
    <property type="term" value="C:membrane"/>
    <property type="evidence" value="ECO:0007669"/>
    <property type="project" value="UniProtKB-SubCell"/>
</dbReference>
<proteinExistence type="predicted"/>
<evidence type="ECO:0000256" key="5">
    <source>
        <dbReference type="ARBA" id="ARBA00023136"/>
    </source>
</evidence>
<dbReference type="InterPro" id="IPR011701">
    <property type="entry name" value="MFS"/>
</dbReference>
<accession>A0A165FGA9</accession>
<feature type="transmembrane region" description="Helical" evidence="7">
    <location>
        <begin position="149"/>
        <end position="172"/>
    </location>
</feature>
<dbReference type="InterPro" id="IPR036259">
    <property type="entry name" value="MFS_trans_sf"/>
</dbReference>
<feature type="transmembrane region" description="Helical" evidence="7">
    <location>
        <begin position="351"/>
        <end position="370"/>
    </location>
</feature>
<evidence type="ECO:0000256" key="1">
    <source>
        <dbReference type="ARBA" id="ARBA00004141"/>
    </source>
</evidence>
<dbReference type="SUPFAM" id="SSF103473">
    <property type="entry name" value="MFS general substrate transporter"/>
    <property type="match status" value="2"/>
</dbReference>
<dbReference type="OrthoDB" id="440755at2759"/>
<dbReference type="PANTHER" id="PTHR42718:SF9">
    <property type="entry name" value="MAJOR FACILITATOR SUPERFAMILY MULTIDRUG TRANSPORTER MFSC"/>
    <property type="match status" value="1"/>
</dbReference>
<protein>
    <submittedName>
        <fullName evidence="9">MFS general substrate transporter</fullName>
    </submittedName>
</protein>
<keyword evidence="10" id="KW-1185">Reference proteome</keyword>
<comment type="subcellular location">
    <subcellularLocation>
        <location evidence="1">Membrane</location>
        <topology evidence="1">Multi-pass membrane protein</topology>
    </subcellularLocation>
</comment>
<feature type="region of interest" description="Disordered" evidence="6">
    <location>
        <begin position="546"/>
        <end position="579"/>
    </location>
</feature>
<feature type="transmembrane region" description="Helical" evidence="7">
    <location>
        <begin position="60"/>
        <end position="77"/>
    </location>
</feature>
<evidence type="ECO:0000256" key="7">
    <source>
        <dbReference type="SAM" id="Phobius"/>
    </source>
</evidence>
<evidence type="ECO:0000256" key="4">
    <source>
        <dbReference type="ARBA" id="ARBA00022989"/>
    </source>
</evidence>
<evidence type="ECO:0000256" key="6">
    <source>
        <dbReference type="SAM" id="MobiDB-lite"/>
    </source>
</evidence>
<evidence type="ECO:0000256" key="3">
    <source>
        <dbReference type="ARBA" id="ARBA00022692"/>
    </source>
</evidence>
<dbReference type="GO" id="GO:0022857">
    <property type="term" value="F:transmembrane transporter activity"/>
    <property type="evidence" value="ECO:0007669"/>
    <property type="project" value="InterPro"/>
</dbReference>
<gene>
    <name evidence="9" type="ORF">EXIGLDRAFT_751426</name>
</gene>
<name>A0A165FGA9_EXIGL</name>
<dbReference type="STRING" id="1314781.A0A165FGA9"/>
<feature type="domain" description="Major facilitator superfamily (MFS) profile" evidence="8">
    <location>
        <begin position="24"/>
        <end position="480"/>
    </location>
</feature>
<feature type="transmembrane region" description="Helical" evidence="7">
    <location>
        <begin position="22"/>
        <end position="48"/>
    </location>
</feature>
<keyword evidence="5 7" id="KW-0472">Membrane</keyword>
<keyword evidence="3 7" id="KW-0812">Transmembrane</keyword>
<dbReference type="PANTHER" id="PTHR42718">
    <property type="entry name" value="MAJOR FACILITATOR SUPERFAMILY MULTIDRUG TRANSPORTER MFSC"/>
    <property type="match status" value="1"/>
</dbReference>
<dbReference type="AlphaFoldDB" id="A0A165FGA9"/>
<keyword evidence="2" id="KW-0813">Transport</keyword>
<feature type="transmembrane region" description="Helical" evidence="7">
    <location>
        <begin position="89"/>
        <end position="109"/>
    </location>
</feature>
<dbReference type="InParanoid" id="A0A165FGA9"/>
<feature type="transmembrane region" description="Helical" evidence="7">
    <location>
        <begin position="455"/>
        <end position="476"/>
    </location>
</feature>
<feature type="transmembrane region" description="Helical" evidence="7">
    <location>
        <begin position="419"/>
        <end position="443"/>
    </location>
</feature>
<dbReference type="Gene3D" id="1.20.1250.20">
    <property type="entry name" value="MFS general substrate transporter like domains"/>
    <property type="match status" value="2"/>
</dbReference>
<feature type="transmembrane region" description="Helical" evidence="7">
    <location>
        <begin position="286"/>
        <end position="306"/>
    </location>
</feature>
<evidence type="ECO:0000313" key="9">
    <source>
        <dbReference type="EMBL" id="KZV88947.1"/>
    </source>
</evidence>
<reference evidence="9 10" key="1">
    <citation type="journal article" date="2016" name="Mol. Biol. Evol.">
        <title>Comparative Genomics of Early-Diverging Mushroom-Forming Fungi Provides Insights into the Origins of Lignocellulose Decay Capabilities.</title>
        <authorList>
            <person name="Nagy L.G."/>
            <person name="Riley R."/>
            <person name="Tritt A."/>
            <person name="Adam C."/>
            <person name="Daum C."/>
            <person name="Floudas D."/>
            <person name="Sun H."/>
            <person name="Yadav J.S."/>
            <person name="Pangilinan J."/>
            <person name="Larsson K.H."/>
            <person name="Matsuura K."/>
            <person name="Barry K."/>
            <person name="Labutti K."/>
            <person name="Kuo R."/>
            <person name="Ohm R.A."/>
            <person name="Bhattacharya S.S."/>
            <person name="Shirouzu T."/>
            <person name="Yoshinaga Y."/>
            <person name="Martin F.M."/>
            <person name="Grigoriev I.V."/>
            <person name="Hibbett D.S."/>
        </authorList>
    </citation>
    <scope>NUCLEOTIDE SEQUENCE [LARGE SCALE GENOMIC DNA]</scope>
    <source>
        <strain evidence="9 10">HHB12029</strain>
    </source>
</reference>
<dbReference type="PROSITE" id="PS50850">
    <property type="entry name" value="MFS"/>
    <property type="match status" value="1"/>
</dbReference>
<dbReference type="Pfam" id="PF07690">
    <property type="entry name" value="MFS_1"/>
    <property type="match status" value="1"/>
</dbReference>
<dbReference type="Proteomes" id="UP000077266">
    <property type="component" value="Unassembled WGS sequence"/>
</dbReference>
<keyword evidence="4 7" id="KW-1133">Transmembrane helix</keyword>
<feature type="transmembrane region" description="Helical" evidence="7">
    <location>
        <begin position="248"/>
        <end position="265"/>
    </location>
</feature>
<feature type="transmembrane region" description="Helical" evidence="7">
    <location>
        <begin position="178"/>
        <end position="197"/>
    </location>
</feature>
<feature type="transmembrane region" description="Helical" evidence="7">
    <location>
        <begin position="376"/>
        <end position="398"/>
    </location>
</feature>
<evidence type="ECO:0000313" key="10">
    <source>
        <dbReference type="Proteomes" id="UP000077266"/>
    </source>
</evidence>
<feature type="transmembrane region" description="Helical" evidence="7">
    <location>
        <begin position="115"/>
        <end position="137"/>
    </location>
</feature>
<sequence length="579" mass="62685">MGEKVSANAAKFHTPASPAKKYFLLALFCVAQFLDAFNISALFSAIPIMSDDLDLSTTESVWLVSAYQLTFASFLLCAGRVSDVYNPKYTFIIGAVVLGVFSIIGGFMTNKIALLVMRAFSGIAAALTIPSSLTLLVRLFPGEREQARAIGVFGGSGALGNVLGLIIGAIFIEFANWHWVFYLAAIISIPIAGVCAFMVPAQPPPEDIEERKLKNLDLPGIAILTSAVVLLIFALTSSGTEGWKSPMVLAPLIISITMIAAFFVWEARTDQEHAAFPPRTWKYPNFPVLFGIALSVFLWFTNVFLVKVQLWQDVYGWSPIKGAIHFLPIGLVAGPITIFAEPICNRFEYKWTIIGSQLLLIISSAIFAFADKDTVYSYWALDFPAMTVGAVGGALLYVTSNVAVFHNTPDEISGTIGAIFNSALQLGSAVGSAIITSLMSGIGKAHPEDPYAGRAAAFWFLFALMVVEAAAVIFFYRPGDHLLQHEGDLETGDAATLSGRMSDEKLKKRVSGCNVEVREARDLERADTMDVDSPYPACATAVATPRMMPGQSATDASVPEIQLNNDNDEPDEKKQQEQV</sequence>
<dbReference type="CDD" id="cd17321">
    <property type="entry name" value="MFS_MMR_MDR_like"/>
    <property type="match status" value="1"/>
</dbReference>
<organism evidence="9 10">
    <name type="scientific">Exidia glandulosa HHB12029</name>
    <dbReference type="NCBI Taxonomy" id="1314781"/>
    <lineage>
        <taxon>Eukaryota</taxon>
        <taxon>Fungi</taxon>
        <taxon>Dikarya</taxon>
        <taxon>Basidiomycota</taxon>
        <taxon>Agaricomycotina</taxon>
        <taxon>Agaricomycetes</taxon>
        <taxon>Auriculariales</taxon>
        <taxon>Exidiaceae</taxon>
        <taxon>Exidia</taxon>
    </lineage>
</organism>